<dbReference type="Gene3D" id="3.30.70.920">
    <property type="match status" value="1"/>
</dbReference>
<evidence type="ECO:0000256" key="1">
    <source>
        <dbReference type="ARBA" id="ARBA00023015"/>
    </source>
</evidence>
<gene>
    <name evidence="5" type="ORF">MGEO_16020</name>
</gene>
<evidence type="ECO:0000313" key="5">
    <source>
        <dbReference type="EMBL" id="OSQ47262.1"/>
    </source>
</evidence>
<protein>
    <submittedName>
        <fullName evidence="5">AsnC family transcriptional regulator</fullName>
    </submittedName>
</protein>
<keyword evidence="6" id="KW-1185">Reference proteome</keyword>
<dbReference type="GO" id="GO:0005829">
    <property type="term" value="C:cytosol"/>
    <property type="evidence" value="ECO:0007669"/>
    <property type="project" value="TreeGrafter"/>
</dbReference>
<dbReference type="Proteomes" id="UP000193926">
    <property type="component" value="Unassembled WGS sequence"/>
</dbReference>
<dbReference type="PANTHER" id="PTHR30154">
    <property type="entry name" value="LEUCINE-RESPONSIVE REGULATORY PROTEIN"/>
    <property type="match status" value="1"/>
</dbReference>
<accession>A0A1X4NHP3</accession>
<evidence type="ECO:0000256" key="3">
    <source>
        <dbReference type="ARBA" id="ARBA00023163"/>
    </source>
</evidence>
<dbReference type="InterPro" id="IPR019887">
    <property type="entry name" value="Tscrpt_reg_AsnC/Lrp_C"/>
</dbReference>
<dbReference type="GO" id="GO:0043200">
    <property type="term" value="P:response to amino acid"/>
    <property type="evidence" value="ECO:0007669"/>
    <property type="project" value="TreeGrafter"/>
</dbReference>
<keyword evidence="2" id="KW-0238">DNA-binding</keyword>
<dbReference type="SMART" id="SM00344">
    <property type="entry name" value="HTH_ASNC"/>
    <property type="match status" value="1"/>
</dbReference>
<organism evidence="5 6">
    <name type="scientific">Marivita geojedonensis</name>
    <dbReference type="NCBI Taxonomy" id="1123756"/>
    <lineage>
        <taxon>Bacteria</taxon>
        <taxon>Pseudomonadati</taxon>
        <taxon>Pseudomonadota</taxon>
        <taxon>Alphaproteobacteria</taxon>
        <taxon>Rhodobacterales</taxon>
        <taxon>Roseobacteraceae</taxon>
        <taxon>Marivita</taxon>
    </lineage>
</organism>
<dbReference type="SUPFAM" id="SSF54909">
    <property type="entry name" value="Dimeric alpha+beta barrel"/>
    <property type="match status" value="1"/>
</dbReference>
<keyword evidence="1" id="KW-0805">Transcription regulation</keyword>
<dbReference type="InterPro" id="IPR011008">
    <property type="entry name" value="Dimeric_a/b-barrel"/>
</dbReference>
<name>A0A1X4NHP3_9RHOB</name>
<dbReference type="InterPro" id="IPR019888">
    <property type="entry name" value="Tscrpt_reg_AsnC-like"/>
</dbReference>
<dbReference type="Pfam" id="PF13404">
    <property type="entry name" value="HTH_AsnC-type"/>
    <property type="match status" value="1"/>
</dbReference>
<dbReference type="STRING" id="1123756.MGEO_16020"/>
<reference evidence="5 6" key="1">
    <citation type="submission" date="2014-03" db="EMBL/GenBank/DDBJ databases">
        <title>The draft genome sequence of Marivita geojedonensis KCTC 23882.</title>
        <authorList>
            <person name="Lai Q."/>
            <person name="Shao Z."/>
        </authorList>
    </citation>
    <scope>NUCLEOTIDE SEQUENCE [LARGE SCALE GENOMIC DNA]</scope>
    <source>
        <strain evidence="5 6">DPG-138</strain>
    </source>
</reference>
<feature type="domain" description="HTH asnC-type" evidence="4">
    <location>
        <begin position="1"/>
        <end position="72"/>
    </location>
</feature>
<dbReference type="GO" id="GO:0043565">
    <property type="term" value="F:sequence-specific DNA binding"/>
    <property type="evidence" value="ECO:0007669"/>
    <property type="project" value="InterPro"/>
</dbReference>
<dbReference type="InterPro" id="IPR000485">
    <property type="entry name" value="AsnC-type_HTH_dom"/>
</dbReference>
<dbReference type="PANTHER" id="PTHR30154:SF53">
    <property type="entry name" value="HTH-TYPE TRANSCRIPTIONAL REGULATOR LRPC"/>
    <property type="match status" value="1"/>
</dbReference>
<proteinExistence type="predicted"/>
<dbReference type="AlphaFoldDB" id="A0A1X4NHP3"/>
<dbReference type="EMBL" id="JFKC01000020">
    <property type="protein sequence ID" value="OSQ47262.1"/>
    <property type="molecule type" value="Genomic_DNA"/>
</dbReference>
<evidence type="ECO:0000313" key="6">
    <source>
        <dbReference type="Proteomes" id="UP000193926"/>
    </source>
</evidence>
<comment type="caution">
    <text evidence="5">The sequence shown here is derived from an EMBL/GenBank/DDBJ whole genome shotgun (WGS) entry which is preliminary data.</text>
</comment>
<dbReference type="Gene3D" id="1.10.10.10">
    <property type="entry name" value="Winged helix-like DNA-binding domain superfamily/Winged helix DNA-binding domain"/>
    <property type="match status" value="1"/>
</dbReference>
<sequence>MDSTDKKLISILRHNGRASVSDLATTLNLSRATVRSRLDRLQASGDVVGFTVVLKEDVAQDPVRALMMIGIEGRGTDRVIRQLTALPEVRALHSTNGRWDVIAELGTDTLEALDDVLFRIRRFDGVSQSETSLLLSTRKSGA</sequence>
<dbReference type="InterPro" id="IPR019885">
    <property type="entry name" value="Tscrpt_reg_HTH_AsnC-type_CS"/>
</dbReference>
<dbReference type="RefSeq" id="WP_085640172.1">
    <property type="nucleotide sequence ID" value="NZ_JFKC01000020.1"/>
</dbReference>
<dbReference type="InterPro" id="IPR036388">
    <property type="entry name" value="WH-like_DNA-bd_sf"/>
</dbReference>
<dbReference type="OrthoDB" id="9809462at2"/>
<evidence type="ECO:0000256" key="2">
    <source>
        <dbReference type="ARBA" id="ARBA00023125"/>
    </source>
</evidence>
<dbReference type="PRINTS" id="PR00033">
    <property type="entry name" value="HTHASNC"/>
</dbReference>
<evidence type="ECO:0000259" key="4">
    <source>
        <dbReference type="PROSITE" id="PS50956"/>
    </source>
</evidence>
<keyword evidence="3" id="KW-0804">Transcription</keyword>
<dbReference type="InterPro" id="IPR036390">
    <property type="entry name" value="WH_DNA-bd_sf"/>
</dbReference>
<dbReference type="PROSITE" id="PS00519">
    <property type="entry name" value="HTH_ASNC_1"/>
    <property type="match status" value="1"/>
</dbReference>
<dbReference type="Pfam" id="PF01037">
    <property type="entry name" value="AsnC_trans_reg"/>
    <property type="match status" value="1"/>
</dbReference>
<dbReference type="PROSITE" id="PS50956">
    <property type="entry name" value="HTH_ASNC_2"/>
    <property type="match status" value="1"/>
</dbReference>
<dbReference type="SUPFAM" id="SSF46785">
    <property type="entry name" value="Winged helix' DNA-binding domain"/>
    <property type="match status" value="1"/>
</dbReference>